<feature type="compositionally biased region" description="Acidic residues" evidence="1">
    <location>
        <begin position="531"/>
        <end position="541"/>
    </location>
</feature>
<keyword evidence="2" id="KW-1133">Transmembrane helix</keyword>
<dbReference type="RefSeq" id="WP_260104756.1">
    <property type="nucleotide sequence ID" value="NZ_JALXSQ010000074.1"/>
</dbReference>
<evidence type="ECO:0000256" key="2">
    <source>
        <dbReference type="SAM" id="Phobius"/>
    </source>
</evidence>
<feature type="transmembrane region" description="Helical" evidence="2">
    <location>
        <begin position="142"/>
        <end position="163"/>
    </location>
</feature>
<feature type="region of interest" description="Disordered" evidence="1">
    <location>
        <begin position="400"/>
        <end position="541"/>
    </location>
</feature>
<feature type="non-terminal residue" evidence="3">
    <location>
        <position position="541"/>
    </location>
</feature>
<organism evidence="3 4">
    <name type="scientific">Pseudoclavibacter albus</name>
    <dbReference type="NCBI Taxonomy" id="272241"/>
    <lineage>
        <taxon>Bacteria</taxon>
        <taxon>Bacillati</taxon>
        <taxon>Actinomycetota</taxon>
        <taxon>Actinomycetes</taxon>
        <taxon>Micrococcales</taxon>
        <taxon>Microbacteriaceae</taxon>
        <taxon>Pseudoclavibacter</taxon>
    </lineage>
</organism>
<comment type="caution">
    <text evidence="3">The sequence shown here is derived from an EMBL/GenBank/DDBJ whole genome shotgun (WGS) entry which is preliminary data.</text>
</comment>
<evidence type="ECO:0000313" key="4">
    <source>
        <dbReference type="Proteomes" id="UP001525379"/>
    </source>
</evidence>
<keyword evidence="4" id="KW-1185">Reference proteome</keyword>
<evidence type="ECO:0000256" key="1">
    <source>
        <dbReference type="SAM" id="MobiDB-lite"/>
    </source>
</evidence>
<name>A0ABT2HZD2_9MICO</name>
<proteinExistence type="predicted"/>
<feature type="transmembrane region" description="Helical" evidence="2">
    <location>
        <begin position="115"/>
        <end position="136"/>
    </location>
</feature>
<feature type="compositionally biased region" description="Acidic residues" evidence="1">
    <location>
        <begin position="491"/>
        <end position="500"/>
    </location>
</feature>
<feature type="transmembrane region" description="Helical" evidence="2">
    <location>
        <begin position="356"/>
        <end position="376"/>
    </location>
</feature>
<sequence length="541" mass="56071">MKRSLALLLAAADAVLAALLGLALPLVAAATVWAARGLPAGGGDLTLRFAADTWLLSLGGALSVTLDEATAVGLGASGPVAFTLAIAPMGLTLLTVVVAARGARRAAAAGIARDGVIVSTILFAVIAGVVSAMAAMPAVTPILWRSVLGAALVYGIPATIAAVRPHLAEFGDEHPLLALSARLVKGMAAGLLASSALVLGAGLIAGMGRVLSVFQSMHLDPMGAVVAGFSQLAMLPNFLVWALAWSTGPGVEIGQGASATMLGTNLGPLPLVPLFGVIPEGTAPWLLAAAVVPFLGTTLGSHSIRFGEGSFAPSGMRAGAAAIASLVLAIVAGLLVLLAAGPVGPERLAWIGPNPLWTMLAVFGFALVGGLVGAFLPRGFLLGEVHDDQDDDDVAPQRTVREAQDEEADDVDDEGDEDAAEEQPRRRSWFGRRRRADDASNDTASDDDPDEDELDDEDVAEDEIDPEQEAWDAWVAEAEAEEAARERANEAEPEDVDETPDTSIRHRFTRRRDESAGRTAGGLKRAIQRDDEPDIYADIDL</sequence>
<feature type="compositionally biased region" description="Acidic residues" evidence="1">
    <location>
        <begin position="404"/>
        <end position="421"/>
    </location>
</feature>
<feature type="transmembrane region" description="Helical" evidence="2">
    <location>
        <begin position="183"/>
        <end position="204"/>
    </location>
</feature>
<feature type="compositionally biased region" description="Acidic residues" evidence="1">
    <location>
        <begin position="444"/>
        <end position="470"/>
    </location>
</feature>
<feature type="transmembrane region" description="Helical" evidence="2">
    <location>
        <begin position="80"/>
        <end position="103"/>
    </location>
</feature>
<keyword evidence="2" id="KW-0472">Membrane</keyword>
<dbReference type="EMBL" id="JALXSQ010000074">
    <property type="protein sequence ID" value="MCT2043677.1"/>
    <property type="molecule type" value="Genomic_DNA"/>
</dbReference>
<feature type="transmembrane region" description="Helical" evidence="2">
    <location>
        <begin position="224"/>
        <end position="245"/>
    </location>
</feature>
<feature type="transmembrane region" description="Helical" evidence="2">
    <location>
        <begin position="284"/>
        <end position="306"/>
    </location>
</feature>
<dbReference type="Pfam" id="PF19877">
    <property type="entry name" value="DUF6350"/>
    <property type="match status" value="1"/>
</dbReference>
<feature type="transmembrane region" description="Helical" evidence="2">
    <location>
        <begin position="318"/>
        <end position="344"/>
    </location>
</feature>
<protein>
    <submittedName>
        <fullName evidence="3">DUF6350 family protein</fullName>
    </submittedName>
</protein>
<reference evidence="3 4" key="1">
    <citation type="submission" date="2022-04" db="EMBL/GenBank/DDBJ databases">
        <title>Human microbiome associated bacterial genomes.</title>
        <authorList>
            <person name="Sandstrom S."/>
            <person name="Salamzade R."/>
            <person name="Kalan L.R."/>
        </authorList>
    </citation>
    <scope>NUCLEOTIDE SEQUENCE [LARGE SCALE GENOMIC DNA]</scope>
    <source>
        <strain evidence="4">p3-SID1799</strain>
    </source>
</reference>
<keyword evidence="2" id="KW-0812">Transmembrane</keyword>
<dbReference type="InterPro" id="IPR045931">
    <property type="entry name" value="DUF6350"/>
</dbReference>
<feature type="transmembrane region" description="Helical" evidence="2">
    <location>
        <begin position="257"/>
        <end position="278"/>
    </location>
</feature>
<dbReference type="Proteomes" id="UP001525379">
    <property type="component" value="Unassembled WGS sequence"/>
</dbReference>
<evidence type="ECO:0000313" key="3">
    <source>
        <dbReference type="EMBL" id="MCT2043677.1"/>
    </source>
</evidence>
<accession>A0ABT2HZD2</accession>
<gene>
    <name evidence="3" type="ORF">M3D15_10140</name>
</gene>